<dbReference type="PANTHER" id="PTHR34183:SF8">
    <property type="entry name" value="ENDOLYTIC PEPTIDOGLYCAN TRANSGLYCOSYLASE RLPA-RELATED"/>
    <property type="match status" value="1"/>
</dbReference>
<reference evidence="3 4" key="1">
    <citation type="submission" date="2015-04" db="EMBL/GenBank/DDBJ databases">
        <title>The draft genome sequence of Erythrobacter marinus HWDM-33.</title>
        <authorList>
            <person name="Zhuang L."/>
            <person name="Liu Y."/>
            <person name="Shao Z."/>
        </authorList>
    </citation>
    <scope>NUCLEOTIDE SEQUENCE [LARGE SCALE GENOMIC DNA]</scope>
    <source>
        <strain evidence="3 4">HWDM-33</strain>
    </source>
</reference>
<evidence type="ECO:0000259" key="2">
    <source>
        <dbReference type="PROSITE" id="PS51724"/>
    </source>
</evidence>
<dbReference type="PANTHER" id="PTHR34183">
    <property type="entry name" value="ENDOLYTIC PEPTIDOGLYCAN TRANSGLYCOSYLASE RLPA"/>
    <property type="match status" value="1"/>
</dbReference>
<feature type="region of interest" description="Disordered" evidence="1">
    <location>
        <begin position="234"/>
        <end position="276"/>
    </location>
</feature>
<dbReference type="EMBL" id="LBHU01000002">
    <property type="protein sequence ID" value="KLI63859.1"/>
    <property type="molecule type" value="Genomic_DNA"/>
</dbReference>
<feature type="domain" description="SPOR" evidence="2">
    <location>
        <begin position="294"/>
        <end position="371"/>
    </location>
</feature>
<dbReference type="SUPFAM" id="SSF110997">
    <property type="entry name" value="Sporulation related repeat"/>
    <property type="match status" value="1"/>
</dbReference>
<sequence length="372" mass="38459">MRLPDDVRFAVLKRGVLTVFLTAGLSACGTLGGGGSDSGLASAGDQSATAMRGSNGPRADYPVLVGEPYRVAGVEYIPSDTLNYDHVGYVAVDLGAVGYSGAHHTLPFPSYVEVTSLETGRTVLVRLERRGPMTSNHLLALSPAALAQLGATAETPVRVRRVNPPETERFVLRGGEPASLRMDTPQSLLTVLQRRLPADGGASLRAENAATPAALSAVPESSIETVALAASDAMPTPRIPDSAPPAPIETARAELPPVPGTPLTLPPLDASPGDANPGDSLGEMAQASIAPIVEPATAPAIAAEGNFVVQAAAFSTIERAERVANVLGGQITQSGRYYRVRTGPFLTRGEAEASLANVRRAGYSDARILTSG</sequence>
<gene>
    <name evidence="3" type="ORF">AAV99_09155</name>
</gene>
<dbReference type="InterPro" id="IPR036908">
    <property type="entry name" value="RlpA-like_sf"/>
</dbReference>
<dbReference type="InterPro" id="IPR009009">
    <property type="entry name" value="RlpA-like_DPBB"/>
</dbReference>
<dbReference type="STRING" id="874156.GCA_001021555_01486"/>
<dbReference type="GO" id="GO:0042834">
    <property type="term" value="F:peptidoglycan binding"/>
    <property type="evidence" value="ECO:0007669"/>
    <property type="project" value="InterPro"/>
</dbReference>
<organism evidence="3 4">
    <name type="scientific">Aurantiacibacter marinus</name>
    <dbReference type="NCBI Taxonomy" id="874156"/>
    <lineage>
        <taxon>Bacteria</taxon>
        <taxon>Pseudomonadati</taxon>
        <taxon>Pseudomonadota</taxon>
        <taxon>Alphaproteobacteria</taxon>
        <taxon>Sphingomonadales</taxon>
        <taxon>Erythrobacteraceae</taxon>
        <taxon>Aurantiacibacter</taxon>
    </lineage>
</organism>
<proteinExistence type="predicted"/>
<evidence type="ECO:0000256" key="1">
    <source>
        <dbReference type="SAM" id="MobiDB-lite"/>
    </source>
</evidence>
<dbReference type="InterPro" id="IPR036680">
    <property type="entry name" value="SPOR-like_sf"/>
</dbReference>
<dbReference type="OrthoDB" id="9779128at2"/>
<dbReference type="Gene3D" id="2.40.40.10">
    <property type="entry name" value="RlpA-like domain"/>
    <property type="match status" value="1"/>
</dbReference>
<dbReference type="Pfam" id="PF03330">
    <property type="entry name" value="DPBB_1"/>
    <property type="match status" value="1"/>
</dbReference>
<evidence type="ECO:0000313" key="4">
    <source>
        <dbReference type="Proteomes" id="UP000053455"/>
    </source>
</evidence>
<evidence type="ECO:0000313" key="3">
    <source>
        <dbReference type="EMBL" id="KLI63859.1"/>
    </source>
</evidence>
<dbReference type="Gene3D" id="3.30.70.1070">
    <property type="entry name" value="Sporulation related repeat"/>
    <property type="match status" value="1"/>
</dbReference>
<dbReference type="Pfam" id="PF05036">
    <property type="entry name" value="SPOR"/>
    <property type="match status" value="1"/>
</dbReference>
<dbReference type="PROSITE" id="PS51257">
    <property type="entry name" value="PROKAR_LIPOPROTEIN"/>
    <property type="match status" value="1"/>
</dbReference>
<dbReference type="PROSITE" id="PS51724">
    <property type="entry name" value="SPOR"/>
    <property type="match status" value="1"/>
</dbReference>
<keyword evidence="4" id="KW-1185">Reference proteome</keyword>
<comment type="caution">
    <text evidence="3">The sequence shown here is derived from an EMBL/GenBank/DDBJ whole genome shotgun (WGS) entry which is preliminary data.</text>
</comment>
<protein>
    <recommendedName>
        <fullName evidence="2">SPOR domain-containing protein</fullName>
    </recommendedName>
</protein>
<dbReference type="InterPro" id="IPR007730">
    <property type="entry name" value="SPOR-like_dom"/>
</dbReference>
<accession>A0A0H0XNF5</accession>
<dbReference type="Proteomes" id="UP000053455">
    <property type="component" value="Unassembled WGS sequence"/>
</dbReference>
<dbReference type="PATRIC" id="fig|874156.12.peg.1877"/>
<name>A0A0H0XNF5_9SPHN</name>
<dbReference type="AlphaFoldDB" id="A0A0H0XNF5"/>